<reference evidence="4 5" key="1">
    <citation type="submission" date="2023-03" db="EMBL/GenBank/DDBJ databases">
        <title>Genome insight into feeding habits of ladybird beetles.</title>
        <authorList>
            <person name="Li H.-S."/>
            <person name="Huang Y.-H."/>
            <person name="Pang H."/>
        </authorList>
    </citation>
    <scope>NUCLEOTIDE SEQUENCE [LARGE SCALE GENOMIC DNA]</scope>
    <source>
        <strain evidence="4">SYSU_2023b</strain>
        <tissue evidence="4">Whole body</tissue>
    </source>
</reference>
<dbReference type="Pfam" id="PF12624">
    <property type="entry name" value="VPS13_N"/>
    <property type="match status" value="1"/>
</dbReference>
<proteinExistence type="predicted"/>
<dbReference type="Proteomes" id="UP001431783">
    <property type="component" value="Unassembled WGS sequence"/>
</dbReference>
<feature type="domain" description="Chorein N-terminal" evidence="3">
    <location>
        <begin position="5"/>
        <end position="230"/>
    </location>
</feature>
<protein>
    <recommendedName>
        <fullName evidence="3">Chorein N-terminal domain-containing protein</fullName>
    </recommendedName>
</protein>
<dbReference type="PANTHER" id="PTHR12517:SF0">
    <property type="entry name" value="INTERMEMBRANE LIPID TRANSFER PROTEIN VPS13B"/>
    <property type="match status" value="1"/>
</dbReference>
<accession>A0AAW1V7L6</accession>
<evidence type="ECO:0000256" key="1">
    <source>
        <dbReference type="ARBA" id="ARBA00022448"/>
    </source>
</evidence>
<dbReference type="PANTHER" id="PTHR12517">
    <property type="entry name" value="VACUOLAR PROTEIN SORTING-ASSOCIATED PROTEIN 13B"/>
    <property type="match status" value="1"/>
</dbReference>
<sequence>MFKIESYITPILLSYVDKYIKNFRLEDSTVSLWGGDACFHNLDLRLEVLEQELHLPVSFVSGHIRELLIHVPWTKLASEPITITINTIECILKLKGSDSSSTSSSSKKSKEKAKTGRDDLEAPPGYLSSLIHKIVGNIRIYCNNLILKYVEEDIVLSMNIKHFKFESANELWESSFSDLASDHVKIRKLICINDLTICLDKRNAAGKIEVYQEPMLYKCSMTMHLLRMYHASSASKSSTTRLDVYCNSLEFGMSEQQLPMLIRLILLLYALKKKKKETDYDLNTSSTIPTEAKDDSDPSNTWGGWAWSYVSSVLSETPNEDSLNQQALEAQGHIFQMGFYVDKATVIFKVTDASRDRNYYSHKKLRYMPVLALELQGIYSESVSQSPQWFNFTFGMSEILLSPLGYCSCATMETTEGCKPIPYLRIGNQANYYKFNSLFDADALENKGANKFYNTCWDYHLITSTESVLLERTPAFAVDYIHEMAVTDDVTPESLSAFASNFEYSNLRERDYMRIFVAPLKLRICSGLYHRLSSMVVAAMTYEYISYYTPTPDPDYQDLLPPSEEDYDSLTEFIPLASIKVTLFGPVIEFELSDHPHFIPKKGKLYRRHKKLSSHSQQVLPQVNQTESDNPKVVVEFQCLDLMYVTPFYVNRLVYTTCQLPDPPKALFDACYKKLELKVLGLTSRIILNPKCHTTILVPFNASFMTRQILKPQYWSNPDVSHYEVTVESENLTLNGTKAKMIAMYNILIGLFELNEEEDNLWNTSLLSDASHDEGLPYIELYIEGIRFKRISTSTTVSVDMSLESVKAFMFETCASGSITNKPKQYLNRNIQQVLFISGPEPKRDSTNETSLAQDAPLFTATVQYPLNPDIQIHPTLLTFNLQEIRICVDPLVFKWFLYTPHHKSDIFANFAETPYKIKTAESSLLYEPSRKASVNLESIHSSSDREKSSVVSKKSKILKEEPIDMQERIYNFLRDWFNVWKCMIVSGEISQCTIYFPMESLSAVGSQGIQEAIDQAMNKKNPPDIMVITSPFLSTYCTQRQKLRKYITQLPVKLPETIWSAERSCFPWTLSIKDISCFTIQRGQKMDCLKPCSINATIGLSTKNANTEQISVSTETHSSSSFSRSDISSLGVYVHVDMTPVLISTCEIQVYLFASILYGLVEVIYSFLPSEKQKCSDYSQKTLESIDSRSGSSLMIPETSIELQSQHSSLAVPPEIVEQEAKLTAWLQWTITKFTIELNSMSQETKKNKPKLKLVIDTEDIVSSIDFQNIYLKIKSKVGSISVEHFKYVKEKWIPGPYLGLVMRYREDYLGEDRHEDNAFINLTITRASCRHTHTLWGMLHNRKRDPKTFSNSANMLPTRFITEIVVSIKPIDIVLPFKILRNYYLVLEPLFAIRWPKRKDTSNPSTAYINNQVLPLAYLDCHDVRVVVPISCSKKKNTTKLHHDVFVFKISKISLTPNAVNPLCRTPYRPDIYQHAARNRILNIPGSEIEDRQYQLDISGISLNTGSWKNVELILNQPSGILTSLHGTSENPAVEWNNLEKVSVNSINPSMHLWPVLEKIDVSIIAAPAMVYKEVLVCCNSVELNITSDIFVNICLSQMKLMLQLFGEFNEFMQPAKATKSKMKYPYSRLTDSHDDSDFDILRDSGIESSELKSVTSSHQLDSIYKIETEKRSTYMKASVNVDNVQPLELLMTGGKISFALYTTGNQFPIYEKRKLRKDNKSMDVIKDISDGNKGALSKINFPPKFRFMKTKTGTSLKGKFIELSQRHEEKGSDEDVEKNSSR</sequence>
<organism evidence="4 5">
    <name type="scientific">Henosepilachna vigintioctopunctata</name>
    <dbReference type="NCBI Taxonomy" id="420089"/>
    <lineage>
        <taxon>Eukaryota</taxon>
        <taxon>Metazoa</taxon>
        <taxon>Ecdysozoa</taxon>
        <taxon>Arthropoda</taxon>
        <taxon>Hexapoda</taxon>
        <taxon>Insecta</taxon>
        <taxon>Pterygota</taxon>
        <taxon>Neoptera</taxon>
        <taxon>Endopterygota</taxon>
        <taxon>Coleoptera</taxon>
        <taxon>Polyphaga</taxon>
        <taxon>Cucujiformia</taxon>
        <taxon>Coccinelloidea</taxon>
        <taxon>Coccinellidae</taxon>
        <taxon>Epilachninae</taxon>
        <taxon>Epilachnini</taxon>
        <taxon>Henosepilachna</taxon>
    </lineage>
</organism>
<feature type="compositionally biased region" description="Low complexity" evidence="2">
    <location>
        <begin position="96"/>
        <end position="106"/>
    </location>
</feature>
<dbReference type="InterPro" id="IPR026854">
    <property type="entry name" value="VPS13_N"/>
</dbReference>
<evidence type="ECO:0000259" key="3">
    <source>
        <dbReference type="Pfam" id="PF12624"/>
    </source>
</evidence>
<dbReference type="InterPro" id="IPR039782">
    <property type="entry name" value="VPS13B"/>
</dbReference>
<feature type="region of interest" description="Disordered" evidence="2">
    <location>
        <begin position="1763"/>
        <end position="1785"/>
    </location>
</feature>
<evidence type="ECO:0000313" key="4">
    <source>
        <dbReference type="EMBL" id="KAK9889545.1"/>
    </source>
</evidence>
<keyword evidence="1" id="KW-0813">Transport</keyword>
<gene>
    <name evidence="4" type="ORF">WA026_006900</name>
</gene>
<comment type="caution">
    <text evidence="4">The sequence shown here is derived from an EMBL/GenBank/DDBJ whole genome shotgun (WGS) entry which is preliminary data.</text>
</comment>
<evidence type="ECO:0000256" key="2">
    <source>
        <dbReference type="SAM" id="MobiDB-lite"/>
    </source>
</evidence>
<name>A0AAW1V7L6_9CUCU</name>
<evidence type="ECO:0000313" key="5">
    <source>
        <dbReference type="Proteomes" id="UP001431783"/>
    </source>
</evidence>
<feature type="region of interest" description="Disordered" evidence="2">
    <location>
        <begin position="96"/>
        <end position="120"/>
    </location>
</feature>
<keyword evidence="5" id="KW-1185">Reference proteome</keyword>
<dbReference type="EMBL" id="JARQZJ010000123">
    <property type="protein sequence ID" value="KAK9889545.1"/>
    <property type="molecule type" value="Genomic_DNA"/>
</dbReference>